<dbReference type="GO" id="GO:0008422">
    <property type="term" value="F:beta-glucosidase activity"/>
    <property type="evidence" value="ECO:0007669"/>
    <property type="project" value="TreeGrafter"/>
</dbReference>
<evidence type="ECO:0000256" key="6">
    <source>
        <dbReference type="RuleBase" id="RU003690"/>
    </source>
</evidence>
<dbReference type="InterPro" id="IPR001360">
    <property type="entry name" value="Glyco_hydro_1"/>
</dbReference>
<organism evidence="7 8">
    <name type="scientific">Eumeta variegata</name>
    <name type="common">Bagworm moth</name>
    <name type="synonym">Eumeta japonica</name>
    <dbReference type="NCBI Taxonomy" id="151549"/>
    <lineage>
        <taxon>Eukaryota</taxon>
        <taxon>Metazoa</taxon>
        <taxon>Ecdysozoa</taxon>
        <taxon>Arthropoda</taxon>
        <taxon>Hexapoda</taxon>
        <taxon>Insecta</taxon>
        <taxon>Pterygota</taxon>
        <taxon>Neoptera</taxon>
        <taxon>Endopterygota</taxon>
        <taxon>Lepidoptera</taxon>
        <taxon>Glossata</taxon>
        <taxon>Ditrysia</taxon>
        <taxon>Tineoidea</taxon>
        <taxon>Psychidae</taxon>
        <taxon>Oiketicinae</taxon>
        <taxon>Eumeta</taxon>
    </lineage>
</organism>
<evidence type="ECO:0000256" key="3">
    <source>
        <dbReference type="ARBA" id="ARBA00022801"/>
    </source>
</evidence>
<keyword evidence="8" id="KW-1185">Reference proteome</keyword>
<evidence type="ECO:0000256" key="4">
    <source>
        <dbReference type="ARBA" id="ARBA00023180"/>
    </source>
</evidence>
<sequence length="491" mass="56396">MQQFPPEFLFGISSSAYQIEGAWDVDDKSPSIWDVSTHADPCWIPDCSNGDVATNSYRLYERDIEMVGELGVDFYRFSLSWPRLIPEGLFRKGKHSVQGVAYYRKVIESLRNRGIEPLVTMFHWDLPQRLQDLGGWMNPLVVDWYADYAKLVFEVFGDQVKYWITINEPYIFCWFSYGTKILAPRLDSAGVGVYLCVKHVLLAHAKAYHIYNEEFRASQNGIVGISNALYWYEAATDSDEDKQAVADMLEFECGLYLNPIFSEEGDFPDLVKRRVAEKSAEQGFPRSRLPQFTAEQVNYLRGSFDFLGINHYSTYLAYRNYSEDYTNNFGYSYSGIPSLPDDISVHLKLHPDRPTSISSVQYAPEGLEALLAYIREKYNNPPVFITENGWPDRGGLEDDDRSAYIKGYVQAVRNAIDEGSNMLGYSAWSLMDSFEWNSGYTAKYGLYEVDFESEELTRTPRKSAFVYREITRSRAVDPAYEPPADRHAHDL</sequence>
<dbReference type="STRING" id="151549.A0A4C1WSB5"/>
<keyword evidence="3" id="KW-0378">Hydrolase</keyword>
<dbReference type="PROSITE" id="PS00653">
    <property type="entry name" value="GLYCOSYL_HYDROL_F1_2"/>
    <property type="match status" value="1"/>
</dbReference>
<dbReference type="Gene3D" id="3.20.20.80">
    <property type="entry name" value="Glycosidases"/>
    <property type="match status" value="1"/>
</dbReference>
<dbReference type="GO" id="GO:0005975">
    <property type="term" value="P:carbohydrate metabolic process"/>
    <property type="evidence" value="ECO:0007669"/>
    <property type="project" value="InterPro"/>
</dbReference>
<reference evidence="7 8" key="1">
    <citation type="journal article" date="2019" name="Commun. Biol.">
        <title>The bagworm genome reveals a unique fibroin gene that provides high tensile strength.</title>
        <authorList>
            <person name="Kono N."/>
            <person name="Nakamura H."/>
            <person name="Ohtoshi R."/>
            <person name="Tomita M."/>
            <person name="Numata K."/>
            <person name="Arakawa K."/>
        </authorList>
    </citation>
    <scope>NUCLEOTIDE SEQUENCE [LARGE SCALE GENOMIC DNA]</scope>
</reference>
<evidence type="ECO:0000256" key="5">
    <source>
        <dbReference type="ARBA" id="ARBA00023295"/>
    </source>
</evidence>
<dbReference type="PRINTS" id="PR00131">
    <property type="entry name" value="GLHYDRLASE1"/>
</dbReference>
<dbReference type="PANTHER" id="PTHR10353:SF36">
    <property type="entry name" value="LP05116P"/>
    <property type="match status" value="1"/>
</dbReference>
<protein>
    <submittedName>
        <fullName evidence="7">Myrosinase 1</fullName>
    </submittedName>
</protein>
<evidence type="ECO:0000256" key="2">
    <source>
        <dbReference type="ARBA" id="ARBA00011738"/>
    </source>
</evidence>
<dbReference type="Proteomes" id="UP000299102">
    <property type="component" value="Unassembled WGS sequence"/>
</dbReference>
<proteinExistence type="inferred from homology"/>
<evidence type="ECO:0000313" key="8">
    <source>
        <dbReference type="Proteomes" id="UP000299102"/>
    </source>
</evidence>
<dbReference type="OrthoDB" id="65569at2759"/>
<dbReference type="AlphaFoldDB" id="A0A4C1WSB5"/>
<comment type="subunit">
    <text evidence="2">Homodimer.</text>
</comment>
<name>A0A4C1WSB5_EUMVA</name>
<dbReference type="InterPro" id="IPR017853">
    <property type="entry name" value="GH"/>
</dbReference>
<dbReference type="FunFam" id="3.20.20.80:FF:000013">
    <property type="entry name" value="lactase-phlorizin hydrolase"/>
    <property type="match status" value="1"/>
</dbReference>
<dbReference type="PANTHER" id="PTHR10353">
    <property type="entry name" value="GLYCOSYL HYDROLASE"/>
    <property type="match status" value="1"/>
</dbReference>
<dbReference type="SUPFAM" id="SSF51445">
    <property type="entry name" value="(Trans)glycosidases"/>
    <property type="match status" value="1"/>
</dbReference>
<dbReference type="Pfam" id="PF00232">
    <property type="entry name" value="Glyco_hydro_1"/>
    <property type="match status" value="1"/>
</dbReference>
<comment type="caution">
    <text evidence="7">The sequence shown here is derived from an EMBL/GenBank/DDBJ whole genome shotgun (WGS) entry which is preliminary data.</text>
</comment>
<dbReference type="InterPro" id="IPR033132">
    <property type="entry name" value="GH_1_N_CS"/>
</dbReference>
<gene>
    <name evidence="7" type="ORF">EVAR_50789_1</name>
</gene>
<dbReference type="EMBL" id="BGZK01000645">
    <property type="protein sequence ID" value="GBP54376.1"/>
    <property type="molecule type" value="Genomic_DNA"/>
</dbReference>
<accession>A0A4C1WSB5</accession>
<keyword evidence="5" id="KW-0326">Glycosidase</keyword>
<keyword evidence="4" id="KW-0325">Glycoprotein</keyword>
<evidence type="ECO:0000313" key="7">
    <source>
        <dbReference type="EMBL" id="GBP54376.1"/>
    </source>
</evidence>
<comment type="similarity">
    <text evidence="1 6">Belongs to the glycosyl hydrolase 1 family.</text>
</comment>
<evidence type="ECO:0000256" key="1">
    <source>
        <dbReference type="ARBA" id="ARBA00010838"/>
    </source>
</evidence>